<dbReference type="KEGG" id="nnu:104598760"/>
<feature type="compositionally biased region" description="Polar residues" evidence="3">
    <location>
        <begin position="620"/>
        <end position="632"/>
    </location>
</feature>
<dbReference type="InterPro" id="IPR006652">
    <property type="entry name" value="Kelch_1"/>
</dbReference>
<dbReference type="AlphaFoldDB" id="A0A1U8A386"/>
<gene>
    <name evidence="5" type="primary">LOC104598760</name>
</gene>
<feature type="region of interest" description="Disordered" evidence="3">
    <location>
        <begin position="387"/>
        <end position="454"/>
    </location>
</feature>
<dbReference type="RefSeq" id="XP_010259260.1">
    <property type="nucleotide sequence ID" value="XM_010260958.2"/>
</dbReference>
<accession>A0A1U8A386</accession>
<evidence type="ECO:0000256" key="3">
    <source>
        <dbReference type="SAM" id="MobiDB-lite"/>
    </source>
</evidence>
<sequence length="658" mass="71379">MACSLGAETAKKAMWLYPKVLGFNPSERWGHSACCCNGVVYVYGGCCGGLHFSDVLMLDLETMAWSTLVTTGQQPGTRDSHSAVLVGHRMIVLGGTNGSKKVNDLHILDLRTKEWTQPKCEGTPPSPRESHTATVIGDDRLVIFGGSGEGEANYLNDLHILDLKTMKWTSPKVNGDLPAPRDSHTAVAIENKLLVYGGDCGDRYHGDVDILDLDTLTWSRLAVQGYSPGVRAGHAAVNIGTKVYVIGGVGDKHYYNDVWILDVNTCSWTQLDTRGQQPQGRFSHTAVVTGSDIAIYGGCGDDERPLNELLILQLGAEHPNGRYNISLCKIFGNHWNQEKRRFPSGAENNLQKCMVIGNDGEQKQRGNELESEPSQFLLCSLDNLHSKKRRSGDSRTWDVESEQEEHSLSLSQHSSPSQSDQEQTPVQKLASSATNSTVKPHPFGLFKKQDQRPMNCQSSNIGDNDMDQKSCMQRAQNFHFIGEHQRHPTSAGSEHCVHFSCNGKQEMHYLTTEQKLPGAIHSLIGAEVRGTVDGAFDSGYLMTANVNGKILRGVLFAPGPGVASRVAAAHQNLTCLTSPIAVSQSQPHPSSSFTGPAYSRPHQPIKFMMPETSDHPNPIQPSSSVRANSSFSGVSSLKNDLQGVVLTLGGPGSGPGSS</sequence>
<dbReference type="SUPFAM" id="SSF117281">
    <property type="entry name" value="Kelch motif"/>
    <property type="match status" value="1"/>
</dbReference>
<dbReference type="InParanoid" id="A0A1U8A386"/>
<proteinExistence type="predicted"/>
<feature type="compositionally biased region" description="Polar residues" evidence="3">
    <location>
        <begin position="424"/>
        <end position="438"/>
    </location>
</feature>
<evidence type="ECO:0000256" key="2">
    <source>
        <dbReference type="ARBA" id="ARBA00022737"/>
    </source>
</evidence>
<keyword evidence="1" id="KW-0880">Kelch repeat</keyword>
<reference evidence="5" key="1">
    <citation type="submission" date="2025-08" db="UniProtKB">
        <authorList>
            <consortium name="RefSeq"/>
        </authorList>
    </citation>
    <scope>IDENTIFICATION</scope>
</reference>
<keyword evidence="2" id="KW-0677">Repeat</keyword>
<dbReference type="PANTHER" id="PTHR46228">
    <property type="entry name" value="KELCH DOMAIN-CONTAINING PROTEIN"/>
    <property type="match status" value="1"/>
</dbReference>
<name>A0A1U8A386_NELNU</name>
<feature type="region of interest" description="Disordered" evidence="3">
    <location>
        <begin position="609"/>
        <end position="632"/>
    </location>
</feature>
<evidence type="ECO:0000313" key="5">
    <source>
        <dbReference type="RefSeq" id="XP_010259260.1"/>
    </source>
</evidence>
<dbReference type="PANTHER" id="PTHR46228:SF2">
    <property type="entry name" value="KELCH REPEAT PROTEIN (AFU_ORTHOLOGUE AFUA_4G14350)"/>
    <property type="match status" value="1"/>
</dbReference>
<dbReference type="Pfam" id="PF24681">
    <property type="entry name" value="Kelch_KLHDC2_KLHL20_DRC7"/>
    <property type="match status" value="1"/>
</dbReference>
<dbReference type="Proteomes" id="UP000189703">
    <property type="component" value="Unplaced"/>
</dbReference>
<dbReference type="OMA" id="PDCSHHA"/>
<dbReference type="OrthoDB" id="10251809at2759"/>
<dbReference type="SMART" id="SM00612">
    <property type="entry name" value="Kelch"/>
    <property type="match status" value="4"/>
</dbReference>
<evidence type="ECO:0000256" key="1">
    <source>
        <dbReference type="ARBA" id="ARBA00022441"/>
    </source>
</evidence>
<dbReference type="GeneID" id="104598760"/>
<dbReference type="eggNOG" id="KOG0379">
    <property type="taxonomic scope" value="Eukaryota"/>
</dbReference>
<dbReference type="Pfam" id="PF01344">
    <property type="entry name" value="Kelch_1"/>
    <property type="match status" value="2"/>
</dbReference>
<evidence type="ECO:0000313" key="4">
    <source>
        <dbReference type="Proteomes" id="UP000189703"/>
    </source>
</evidence>
<feature type="compositionally biased region" description="Low complexity" evidence="3">
    <location>
        <begin position="408"/>
        <end position="423"/>
    </location>
</feature>
<organism evidence="4 5">
    <name type="scientific">Nelumbo nucifera</name>
    <name type="common">Sacred lotus</name>
    <dbReference type="NCBI Taxonomy" id="4432"/>
    <lineage>
        <taxon>Eukaryota</taxon>
        <taxon>Viridiplantae</taxon>
        <taxon>Streptophyta</taxon>
        <taxon>Embryophyta</taxon>
        <taxon>Tracheophyta</taxon>
        <taxon>Spermatophyta</taxon>
        <taxon>Magnoliopsida</taxon>
        <taxon>Proteales</taxon>
        <taxon>Nelumbonaceae</taxon>
        <taxon>Nelumbo</taxon>
    </lineage>
</organism>
<protein>
    <submittedName>
        <fullName evidence="5">Acyl-CoA-binding domain-containing protein 4-like isoform X1</fullName>
    </submittedName>
</protein>
<dbReference type="STRING" id="4432.A0A1U8A386"/>
<dbReference type="InterPro" id="IPR015915">
    <property type="entry name" value="Kelch-typ_b-propeller"/>
</dbReference>
<dbReference type="Gene3D" id="2.120.10.80">
    <property type="entry name" value="Kelch-type beta propeller"/>
    <property type="match status" value="2"/>
</dbReference>
<keyword evidence="4" id="KW-1185">Reference proteome</keyword>